<reference evidence="1" key="2">
    <citation type="journal article" date="2020" name="Nat. Commun.">
        <title>Large-scale genome sequencing of mycorrhizal fungi provides insights into the early evolution of symbiotic traits.</title>
        <authorList>
            <person name="Miyauchi S."/>
            <person name="Kiss E."/>
            <person name="Kuo A."/>
            <person name="Drula E."/>
            <person name="Kohler A."/>
            <person name="Sanchez-Garcia M."/>
            <person name="Morin E."/>
            <person name="Andreopoulos B."/>
            <person name="Barry K.W."/>
            <person name="Bonito G."/>
            <person name="Buee M."/>
            <person name="Carver A."/>
            <person name="Chen C."/>
            <person name="Cichocki N."/>
            <person name="Clum A."/>
            <person name="Culley D."/>
            <person name="Crous P.W."/>
            <person name="Fauchery L."/>
            <person name="Girlanda M."/>
            <person name="Hayes R.D."/>
            <person name="Keri Z."/>
            <person name="LaButti K."/>
            <person name="Lipzen A."/>
            <person name="Lombard V."/>
            <person name="Magnuson J."/>
            <person name="Maillard F."/>
            <person name="Murat C."/>
            <person name="Nolan M."/>
            <person name="Ohm R.A."/>
            <person name="Pangilinan J."/>
            <person name="Pereira M.F."/>
            <person name="Perotto S."/>
            <person name="Peter M."/>
            <person name="Pfister S."/>
            <person name="Riley R."/>
            <person name="Sitrit Y."/>
            <person name="Stielow J.B."/>
            <person name="Szollosi G."/>
            <person name="Zifcakova L."/>
            <person name="Stursova M."/>
            <person name="Spatafora J.W."/>
            <person name="Tedersoo L."/>
            <person name="Vaario L.M."/>
            <person name="Yamada A."/>
            <person name="Yan M."/>
            <person name="Wang P."/>
            <person name="Xu J."/>
            <person name="Bruns T."/>
            <person name="Baldrian P."/>
            <person name="Vilgalys R."/>
            <person name="Dunand C."/>
            <person name="Henrissat B."/>
            <person name="Grigoriev I.V."/>
            <person name="Hibbett D."/>
            <person name="Nagy L.G."/>
            <person name="Martin F.M."/>
        </authorList>
    </citation>
    <scope>NUCLEOTIDE SEQUENCE</scope>
    <source>
        <strain evidence="1">P2</strain>
    </source>
</reference>
<reference evidence="1" key="1">
    <citation type="submission" date="2019-10" db="EMBL/GenBank/DDBJ databases">
        <authorList>
            <consortium name="DOE Joint Genome Institute"/>
            <person name="Kuo A."/>
            <person name="Miyauchi S."/>
            <person name="Kiss E."/>
            <person name="Drula E."/>
            <person name="Kohler A."/>
            <person name="Sanchez-Garcia M."/>
            <person name="Andreopoulos B."/>
            <person name="Barry K.W."/>
            <person name="Bonito G."/>
            <person name="Buee M."/>
            <person name="Carver A."/>
            <person name="Chen C."/>
            <person name="Cichocki N."/>
            <person name="Clum A."/>
            <person name="Culley D."/>
            <person name="Crous P.W."/>
            <person name="Fauchery L."/>
            <person name="Girlanda M."/>
            <person name="Hayes R."/>
            <person name="Keri Z."/>
            <person name="Labutti K."/>
            <person name="Lipzen A."/>
            <person name="Lombard V."/>
            <person name="Magnuson J."/>
            <person name="Maillard F."/>
            <person name="Morin E."/>
            <person name="Murat C."/>
            <person name="Nolan M."/>
            <person name="Ohm R."/>
            <person name="Pangilinan J."/>
            <person name="Pereira M."/>
            <person name="Perotto S."/>
            <person name="Peter M."/>
            <person name="Riley R."/>
            <person name="Sitrit Y."/>
            <person name="Stielow B."/>
            <person name="Szollosi G."/>
            <person name="Zifcakova L."/>
            <person name="Stursova M."/>
            <person name="Spatafora J.W."/>
            <person name="Tedersoo L."/>
            <person name="Vaario L.-M."/>
            <person name="Yamada A."/>
            <person name="Yan M."/>
            <person name="Wang P."/>
            <person name="Xu J."/>
            <person name="Bruns T."/>
            <person name="Baldrian P."/>
            <person name="Vilgalys R."/>
            <person name="Henrissat B."/>
            <person name="Grigoriev I.V."/>
            <person name="Hibbett D."/>
            <person name="Nagy L.G."/>
            <person name="Martin F.M."/>
        </authorList>
    </citation>
    <scope>NUCLEOTIDE SEQUENCE</scope>
    <source>
        <strain evidence="1">P2</strain>
    </source>
</reference>
<evidence type="ECO:0000313" key="1">
    <source>
        <dbReference type="EMBL" id="KAF9642769.1"/>
    </source>
</evidence>
<protein>
    <submittedName>
        <fullName evidence="1">Pkinase-domain-containing protein</fullName>
    </submittedName>
</protein>
<name>A0ACB6YZW3_THEGA</name>
<gene>
    <name evidence="1" type="ORF">BDM02DRAFT_3071980</name>
</gene>
<evidence type="ECO:0000313" key="2">
    <source>
        <dbReference type="Proteomes" id="UP000886501"/>
    </source>
</evidence>
<proteinExistence type="predicted"/>
<feature type="non-terminal residue" evidence="1">
    <location>
        <position position="210"/>
    </location>
</feature>
<dbReference type="EMBL" id="MU118361">
    <property type="protein sequence ID" value="KAF9642769.1"/>
    <property type="molecule type" value="Genomic_DNA"/>
</dbReference>
<accession>A0ACB6YZW3</accession>
<organism evidence="1 2">
    <name type="scientific">Thelephora ganbajun</name>
    <name type="common">Ganba fungus</name>
    <dbReference type="NCBI Taxonomy" id="370292"/>
    <lineage>
        <taxon>Eukaryota</taxon>
        <taxon>Fungi</taxon>
        <taxon>Dikarya</taxon>
        <taxon>Basidiomycota</taxon>
        <taxon>Agaricomycotina</taxon>
        <taxon>Agaricomycetes</taxon>
        <taxon>Thelephorales</taxon>
        <taxon>Thelephoraceae</taxon>
        <taxon>Thelephora</taxon>
    </lineage>
</organism>
<feature type="non-terminal residue" evidence="1">
    <location>
        <position position="1"/>
    </location>
</feature>
<keyword evidence="2" id="KW-1185">Reference proteome</keyword>
<sequence length="210" mass="23826">LAKKYGKWGRVLGSGAGGTVRLIKGKHNGNIFAVKEFRPKRPGETEKEYQKKVTAEFCVGSTLKHPNIIETVDIVCDRGHYYEVMEYAPYDLFSVVMSQKMCRPEIYCVFRQICEGVDYLHSIGLAHRDLKLDNCVMTTSNIVKLIDFGTATVFHYPGKKLTKASGIVGSDPYLAPEVLTDETYDPRKTDVWSVAIIFMCMVLRRFPWTI</sequence>
<dbReference type="Proteomes" id="UP000886501">
    <property type="component" value="Unassembled WGS sequence"/>
</dbReference>
<comment type="caution">
    <text evidence="1">The sequence shown here is derived from an EMBL/GenBank/DDBJ whole genome shotgun (WGS) entry which is preliminary data.</text>
</comment>